<evidence type="ECO:0000256" key="1">
    <source>
        <dbReference type="ARBA" id="ARBA00022737"/>
    </source>
</evidence>
<gene>
    <name evidence="6" type="ORF">ECPE_LOCUS13440</name>
</gene>
<dbReference type="InterPro" id="IPR035914">
    <property type="entry name" value="Sperma_CUB_dom_sf"/>
</dbReference>
<dbReference type="InterPro" id="IPR000859">
    <property type="entry name" value="CUB_dom"/>
</dbReference>
<reference evidence="6 7" key="2">
    <citation type="submission" date="2018-11" db="EMBL/GenBank/DDBJ databases">
        <authorList>
            <consortium name="Pathogen Informatics"/>
        </authorList>
    </citation>
    <scope>NUCLEOTIDE SEQUENCE [LARGE SCALE GENOMIC DNA]</scope>
    <source>
        <strain evidence="6 7">Egypt</strain>
    </source>
</reference>
<feature type="signal peptide" evidence="4">
    <location>
        <begin position="1"/>
        <end position="17"/>
    </location>
</feature>
<dbReference type="Gene3D" id="2.60.120.290">
    <property type="entry name" value="Spermadhesin, CUB domain"/>
    <property type="match status" value="1"/>
</dbReference>
<dbReference type="PROSITE" id="PS01180">
    <property type="entry name" value="CUB"/>
    <property type="match status" value="1"/>
</dbReference>
<keyword evidence="4" id="KW-0732">Signal</keyword>
<evidence type="ECO:0000256" key="4">
    <source>
        <dbReference type="SAM" id="SignalP"/>
    </source>
</evidence>
<dbReference type="PANTHER" id="PTHR24251">
    <property type="entry name" value="OVOCHYMASE-RELATED"/>
    <property type="match status" value="1"/>
</dbReference>
<sequence length="294" mass="32639">MLLTTLFIVFSVWSADADPEHKEAECGPANVELTQPQMSWRVPPPGMQFTSGTKCAFTFTTDPAFIIHFEANKMHFGRGGNCDKDYVIFGSTMEEAHDTKKAVCGERIDNIFPPEGQKLFMTLLITNEADKSFLEATIYKQYNPTIQPAACGDQMVNLTKKSTPFSVPLPGMKFERAWLCGYQVNAENNKRISVHIDTIKLGNDGGTCEHDFMRLADTPEGLGKNATVYCGTTPPKSDYISTNNVVYIVITSATNPIESYVTGSYLIDASQSVVLIPKCLLLGIWLNWLNLRLK</sequence>
<dbReference type="CDD" id="cd00041">
    <property type="entry name" value="CUB"/>
    <property type="match status" value="1"/>
</dbReference>
<feature type="domain" description="CUB" evidence="5">
    <location>
        <begin position="151"/>
        <end position="268"/>
    </location>
</feature>
<evidence type="ECO:0000313" key="6">
    <source>
        <dbReference type="EMBL" id="VDP90712.1"/>
    </source>
</evidence>
<organism evidence="8">
    <name type="scientific">Echinostoma caproni</name>
    <dbReference type="NCBI Taxonomy" id="27848"/>
    <lineage>
        <taxon>Eukaryota</taxon>
        <taxon>Metazoa</taxon>
        <taxon>Spiralia</taxon>
        <taxon>Lophotrochozoa</taxon>
        <taxon>Platyhelminthes</taxon>
        <taxon>Trematoda</taxon>
        <taxon>Digenea</taxon>
        <taxon>Plagiorchiida</taxon>
        <taxon>Echinostomata</taxon>
        <taxon>Echinostomatoidea</taxon>
        <taxon>Echinostomatidae</taxon>
        <taxon>Echinostoma</taxon>
    </lineage>
</organism>
<evidence type="ECO:0000259" key="5">
    <source>
        <dbReference type="PROSITE" id="PS01180"/>
    </source>
</evidence>
<evidence type="ECO:0000256" key="3">
    <source>
        <dbReference type="PROSITE-ProRule" id="PRU00059"/>
    </source>
</evidence>
<protein>
    <submittedName>
        <fullName evidence="8">CUB domain-containing protein</fullName>
    </submittedName>
</protein>
<reference evidence="8" key="1">
    <citation type="submission" date="2016-06" db="UniProtKB">
        <authorList>
            <consortium name="WormBaseParasite"/>
        </authorList>
    </citation>
    <scope>IDENTIFICATION</scope>
</reference>
<proteinExistence type="predicted"/>
<feature type="chain" id="PRO_5043138321" evidence="4">
    <location>
        <begin position="18"/>
        <end position="294"/>
    </location>
</feature>
<evidence type="ECO:0000313" key="8">
    <source>
        <dbReference type="WBParaSite" id="ECPE_0001348001-mRNA-1"/>
    </source>
</evidence>
<keyword evidence="1" id="KW-0677">Repeat</keyword>
<dbReference type="PANTHER" id="PTHR24251:SF52">
    <property type="entry name" value="CUB DOMAIN-CONTAINING PROTEIN"/>
    <property type="match status" value="1"/>
</dbReference>
<dbReference type="EMBL" id="UZAN01055087">
    <property type="protein sequence ID" value="VDP90712.1"/>
    <property type="molecule type" value="Genomic_DNA"/>
</dbReference>
<dbReference type="Pfam" id="PF00431">
    <property type="entry name" value="CUB"/>
    <property type="match status" value="2"/>
</dbReference>
<keyword evidence="2" id="KW-1015">Disulfide bond</keyword>
<dbReference type="Proteomes" id="UP000272942">
    <property type="component" value="Unassembled WGS sequence"/>
</dbReference>
<dbReference type="WBParaSite" id="ECPE_0001348001-mRNA-1">
    <property type="protein sequence ID" value="ECPE_0001348001-mRNA-1"/>
    <property type="gene ID" value="ECPE_0001348001"/>
</dbReference>
<evidence type="ECO:0000256" key="2">
    <source>
        <dbReference type="ARBA" id="ARBA00023157"/>
    </source>
</evidence>
<name>A0A183B2K6_9TREM</name>
<comment type="caution">
    <text evidence="3">Lacks conserved residue(s) required for the propagation of feature annotation.</text>
</comment>
<dbReference type="SUPFAM" id="SSF49854">
    <property type="entry name" value="Spermadhesin, CUB domain"/>
    <property type="match status" value="1"/>
</dbReference>
<dbReference type="AlphaFoldDB" id="A0A183B2K6"/>
<keyword evidence="7" id="KW-1185">Reference proteome</keyword>
<accession>A0A183B2K6</accession>
<evidence type="ECO:0000313" key="7">
    <source>
        <dbReference type="Proteomes" id="UP000272942"/>
    </source>
</evidence>